<organism evidence="2 3">
    <name type="scientific">Araneus ventricosus</name>
    <name type="common">Orbweaver spider</name>
    <name type="synonym">Epeira ventricosa</name>
    <dbReference type="NCBI Taxonomy" id="182803"/>
    <lineage>
        <taxon>Eukaryota</taxon>
        <taxon>Metazoa</taxon>
        <taxon>Ecdysozoa</taxon>
        <taxon>Arthropoda</taxon>
        <taxon>Chelicerata</taxon>
        <taxon>Arachnida</taxon>
        <taxon>Araneae</taxon>
        <taxon>Araneomorphae</taxon>
        <taxon>Entelegynae</taxon>
        <taxon>Araneoidea</taxon>
        <taxon>Araneidae</taxon>
        <taxon>Araneus</taxon>
    </lineage>
</organism>
<name>A0A4Y2QQR7_ARAVE</name>
<evidence type="ECO:0000313" key="3">
    <source>
        <dbReference type="Proteomes" id="UP000499080"/>
    </source>
</evidence>
<dbReference type="Proteomes" id="UP000499080">
    <property type="component" value="Unassembled WGS sequence"/>
</dbReference>
<protein>
    <submittedName>
        <fullName evidence="2">Uncharacterized protein</fullName>
    </submittedName>
</protein>
<comment type="caution">
    <text evidence="2">The sequence shown here is derived from an EMBL/GenBank/DDBJ whole genome shotgun (WGS) entry which is preliminary data.</text>
</comment>
<evidence type="ECO:0000313" key="2">
    <source>
        <dbReference type="EMBL" id="GBN65697.1"/>
    </source>
</evidence>
<gene>
    <name evidence="2" type="ORF">AVEN_239563_1</name>
</gene>
<dbReference type="EMBL" id="BGPR01014546">
    <property type="protein sequence ID" value="GBN65697.1"/>
    <property type="molecule type" value="Genomic_DNA"/>
</dbReference>
<feature type="region of interest" description="Disordered" evidence="1">
    <location>
        <begin position="51"/>
        <end position="90"/>
    </location>
</feature>
<evidence type="ECO:0000256" key="1">
    <source>
        <dbReference type="SAM" id="MobiDB-lite"/>
    </source>
</evidence>
<accession>A0A4Y2QQR7</accession>
<reference evidence="2 3" key="1">
    <citation type="journal article" date="2019" name="Sci. Rep.">
        <title>Orb-weaving spider Araneus ventricosus genome elucidates the spidroin gene catalogue.</title>
        <authorList>
            <person name="Kono N."/>
            <person name="Nakamura H."/>
            <person name="Ohtoshi R."/>
            <person name="Moran D.A.P."/>
            <person name="Shinohara A."/>
            <person name="Yoshida Y."/>
            <person name="Fujiwara M."/>
            <person name="Mori M."/>
            <person name="Tomita M."/>
            <person name="Arakawa K."/>
        </authorList>
    </citation>
    <scope>NUCLEOTIDE SEQUENCE [LARGE SCALE GENOMIC DNA]</scope>
</reference>
<feature type="compositionally biased region" description="Basic and acidic residues" evidence="1">
    <location>
        <begin position="70"/>
        <end position="90"/>
    </location>
</feature>
<dbReference type="AlphaFoldDB" id="A0A4Y2QQR7"/>
<proteinExistence type="predicted"/>
<keyword evidence="3" id="KW-1185">Reference proteome</keyword>
<sequence length="90" mass="9851">MDPSPCFGIQVFGMVAAAIAQVLRSDITSHSPIPSVGGCKTNEDCLGDKTNLDLQRKSEPPAPKTAFMKTTEKDTKSPKWVKNNDKDKTW</sequence>